<dbReference type="SUPFAM" id="SSF55781">
    <property type="entry name" value="GAF domain-like"/>
    <property type="match status" value="1"/>
</dbReference>
<dbReference type="PANTHER" id="PTHR30136">
    <property type="entry name" value="HELIX-TURN-HELIX TRANSCRIPTIONAL REGULATOR, ICLR FAMILY"/>
    <property type="match status" value="1"/>
</dbReference>
<sequence length="238" mass="25567">MLERGVHILQSFRPTGQPQSLSAIARRTDLPKSTTHRIVEVLAGQGLLERTGEGWVLGRALFELGELVPIKRRLRETALPFMEDLYEATHETVHLAVRDDLDVLYAEKIRGHSGVDMPSRVGGRLPLSSTGVGKTLLAFSPASLVEEVVSRPLRRLTEHSISDPAVLQDELATIRAAGVGYDREEAALGVSCVAAPVLVRGEPVAALSVSVPSGQLQPARLAPAVRTAALALSRALSR</sequence>
<dbReference type="InterPro" id="IPR036388">
    <property type="entry name" value="WH-like_DNA-bd_sf"/>
</dbReference>
<dbReference type="InterPro" id="IPR050707">
    <property type="entry name" value="HTH_MetabolicPath_Reg"/>
</dbReference>
<keyword evidence="3" id="KW-0804">Transcription</keyword>
<evidence type="ECO:0000256" key="3">
    <source>
        <dbReference type="ARBA" id="ARBA00023163"/>
    </source>
</evidence>
<dbReference type="Gene3D" id="3.30.450.40">
    <property type="match status" value="1"/>
</dbReference>
<evidence type="ECO:0000313" key="6">
    <source>
        <dbReference type="EMBL" id="MFC6239020.1"/>
    </source>
</evidence>
<dbReference type="Proteomes" id="UP001596138">
    <property type="component" value="Unassembled WGS sequence"/>
</dbReference>
<dbReference type="PANTHER" id="PTHR30136:SF24">
    <property type="entry name" value="HTH-TYPE TRANSCRIPTIONAL REPRESSOR ALLR"/>
    <property type="match status" value="1"/>
</dbReference>
<dbReference type="SUPFAM" id="SSF46785">
    <property type="entry name" value="Winged helix' DNA-binding domain"/>
    <property type="match status" value="1"/>
</dbReference>
<evidence type="ECO:0000256" key="2">
    <source>
        <dbReference type="ARBA" id="ARBA00023125"/>
    </source>
</evidence>
<dbReference type="SMART" id="SM00346">
    <property type="entry name" value="HTH_ICLR"/>
    <property type="match status" value="1"/>
</dbReference>
<dbReference type="PROSITE" id="PS51077">
    <property type="entry name" value="HTH_ICLR"/>
    <property type="match status" value="1"/>
</dbReference>
<evidence type="ECO:0000256" key="1">
    <source>
        <dbReference type="ARBA" id="ARBA00023015"/>
    </source>
</evidence>
<dbReference type="PROSITE" id="PS51078">
    <property type="entry name" value="ICLR_ED"/>
    <property type="match status" value="1"/>
</dbReference>
<dbReference type="InterPro" id="IPR036390">
    <property type="entry name" value="WH_DNA-bd_sf"/>
</dbReference>
<dbReference type="InterPro" id="IPR014757">
    <property type="entry name" value="Tscrpt_reg_IclR_C"/>
</dbReference>
<keyword evidence="7" id="KW-1185">Reference proteome</keyword>
<dbReference type="InterPro" id="IPR029016">
    <property type="entry name" value="GAF-like_dom_sf"/>
</dbReference>
<accession>A0ABW1T4L2</accession>
<dbReference type="Pfam" id="PF09339">
    <property type="entry name" value="HTH_IclR"/>
    <property type="match status" value="1"/>
</dbReference>
<dbReference type="InterPro" id="IPR005471">
    <property type="entry name" value="Tscrpt_reg_IclR_N"/>
</dbReference>
<dbReference type="Gene3D" id="1.10.10.10">
    <property type="entry name" value="Winged helix-like DNA-binding domain superfamily/Winged helix DNA-binding domain"/>
    <property type="match status" value="1"/>
</dbReference>
<feature type="domain" description="HTH iclR-type" evidence="4">
    <location>
        <begin position="1"/>
        <end position="59"/>
    </location>
</feature>
<evidence type="ECO:0000259" key="4">
    <source>
        <dbReference type="PROSITE" id="PS51077"/>
    </source>
</evidence>
<dbReference type="RefSeq" id="WP_386767726.1">
    <property type="nucleotide sequence ID" value="NZ_JBHSTI010000008.1"/>
</dbReference>
<reference evidence="7" key="1">
    <citation type="journal article" date="2019" name="Int. J. Syst. Evol. Microbiol.">
        <title>The Global Catalogue of Microorganisms (GCM) 10K type strain sequencing project: providing services to taxonomists for standard genome sequencing and annotation.</title>
        <authorList>
            <consortium name="The Broad Institute Genomics Platform"/>
            <consortium name="The Broad Institute Genome Sequencing Center for Infectious Disease"/>
            <person name="Wu L."/>
            <person name="Ma J."/>
        </authorList>
    </citation>
    <scope>NUCLEOTIDE SEQUENCE [LARGE SCALE GENOMIC DNA]</scope>
    <source>
        <strain evidence="7">CGMCC 4.7317</strain>
    </source>
</reference>
<name>A0ABW1T4L2_9ACTN</name>
<protein>
    <submittedName>
        <fullName evidence="6">IclR family transcriptional regulator</fullName>
    </submittedName>
</protein>
<gene>
    <name evidence="6" type="ORF">ACFQGU_14135</name>
</gene>
<proteinExistence type="predicted"/>
<keyword evidence="2" id="KW-0238">DNA-binding</keyword>
<dbReference type="EMBL" id="JBHSTI010000008">
    <property type="protein sequence ID" value="MFC6239020.1"/>
    <property type="molecule type" value="Genomic_DNA"/>
</dbReference>
<organism evidence="6 7">
    <name type="scientific">Longivirga aurantiaca</name>
    <dbReference type="NCBI Taxonomy" id="1837743"/>
    <lineage>
        <taxon>Bacteria</taxon>
        <taxon>Bacillati</taxon>
        <taxon>Actinomycetota</taxon>
        <taxon>Actinomycetes</taxon>
        <taxon>Sporichthyales</taxon>
        <taxon>Sporichthyaceae</taxon>
        <taxon>Longivirga</taxon>
    </lineage>
</organism>
<evidence type="ECO:0000259" key="5">
    <source>
        <dbReference type="PROSITE" id="PS51078"/>
    </source>
</evidence>
<dbReference type="Pfam" id="PF01614">
    <property type="entry name" value="IclR_C"/>
    <property type="match status" value="1"/>
</dbReference>
<keyword evidence="1" id="KW-0805">Transcription regulation</keyword>
<evidence type="ECO:0000313" key="7">
    <source>
        <dbReference type="Proteomes" id="UP001596138"/>
    </source>
</evidence>
<comment type="caution">
    <text evidence="6">The sequence shown here is derived from an EMBL/GenBank/DDBJ whole genome shotgun (WGS) entry which is preliminary data.</text>
</comment>
<feature type="domain" description="IclR-ED" evidence="5">
    <location>
        <begin position="60"/>
        <end position="238"/>
    </location>
</feature>